<comment type="caution">
    <text evidence="3">The sequence shown here is derived from an EMBL/GenBank/DDBJ whole genome shotgun (WGS) entry which is preliminary data.</text>
</comment>
<feature type="region of interest" description="Disordered" evidence="2">
    <location>
        <begin position="195"/>
        <end position="216"/>
    </location>
</feature>
<gene>
    <name evidence="3" type="ORF">AJ78_04527</name>
</gene>
<keyword evidence="1" id="KW-0175">Coiled coil</keyword>
<evidence type="ECO:0000256" key="2">
    <source>
        <dbReference type="SAM" id="MobiDB-lite"/>
    </source>
</evidence>
<evidence type="ECO:0000313" key="3">
    <source>
        <dbReference type="EMBL" id="OJD15196.1"/>
    </source>
</evidence>
<dbReference type="AlphaFoldDB" id="A0A1J9QGZ8"/>
<feature type="coiled-coil region" evidence="1">
    <location>
        <begin position="77"/>
        <end position="118"/>
    </location>
</feature>
<evidence type="ECO:0000256" key="1">
    <source>
        <dbReference type="SAM" id="Coils"/>
    </source>
</evidence>
<name>A0A1J9QGZ8_9EURO</name>
<evidence type="ECO:0000313" key="4">
    <source>
        <dbReference type="Proteomes" id="UP000182235"/>
    </source>
</evidence>
<dbReference type="EMBL" id="LGRN01000170">
    <property type="protein sequence ID" value="OJD15196.1"/>
    <property type="molecule type" value="Genomic_DNA"/>
</dbReference>
<dbReference type="Proteomes" id="UP000182235">
    <property type="component" value="Unassembled WGS sequence"/>
</dbReference>
<accession>A0A1J9QGZ8</accession>
<sequence>MTCFRGVFASTNKTRARKRVPSYNTSDCSSASTVVEEKVPTTGPSFKCRLKQRFLNGKRDEETEYQQAHQVVMQWELQSSASQAERLRNELESSSLQLNLLREENYQLHEEKLQLREKTRRLEASALEHYLVHYDVEKYIKEYLHLPNPYETPEQQIADANATRLWRLQKKGRAGRAKRIQSELENGLTSTLEQLQIDVAPSKNPPSRNRRTRGYP</sequence>
<organism evidence="3 4">
    <name type="scientific">Emergomyces pasteurianus Ep9510</name>
    <dbReference type="NCBI Taxonomy" id="1447872"/>
    <lineage>
        <taxon>Eukaryota</taxon>
        <taxon>Fungi</taxon>
        <taxon>Dikarya</taxon>
        <taxon>Ascomycota</taxon>
        <taxon>Pezizomycotina</taxon>
        <taxon>Eurotiomycetes</taxon>
        <taxon>Eurotiomycetidae</taxon>
        <taxon>Onygenales</taxon>
        <taxon>Ajellomycetaceae</taxon>
        <taxon>Emergomyces</taxon>
    </lineage>
</organism>
<reference evidence="3 4" key="1">
    <citation type="submission" date="2015-07" db="EMBL/GenBank/DDBJ databases">
        <title>Emmonsia species relationships and genome sequence.</title>
        <authorList>
            <consortium name="The Broad Institute Genomics Platform"/>
            <person name="Cuomo C.A."/>
            <person name="Munoz J.F."/>
            <person name="Imamovic A."/>
            <person name="Priest M.E."/>
            <person name="Young S."/>
            <person name="Clay O.K."/>
            <person name="McEwen J.G."/>
        </authorList>
    </citation>
    <scope>NUCLEOTIDE SEQUENCE [LARGE SCALE GENOMIC DNA]</scope>
    <source>
        <strain evidence="3 4">UAMH 9510</strain>
    </source>
</reference>
<proteinExistence type="predicted"/>
<protein>
    <submittedName>
        <fullName evidence="3">Uncharacterized protein</fullName>
    </submittedName>
</protein>
<keyword evidence="4" id="KW-1185">Reference proteome</keyword>
<dbReference type="VEuPathDB" id="FungiDB:AJ78_04527"/>